<feature type="transmembrane region" description="Helical" evidence="1">
    <location>
        <begin position="86"/>
        <end position="107"/>
    </location>
</feature>
<dbReference type="STRING" id="92696.A0A4R0R692"/>
<feature type="transmembrane region" description="Helical" evidence="1">
    <location>
        <begin position="54"/>
        <end position="74"/>
    </location>
</feature>
<evidence type="ECO:0000313" key="2">
    <source>
        <dbReference type="EMBL" id="TCD63050.1"/>
    </source>
</evidence>
<dbReference type="EMBL" id="RWJN01000326">
    <property type="protein sequence ID" value="TCD63050.1"/>
    <property type="molecule type" value="Genomic_DNA"/>
</dbReference>
<keyword evidence="1" id="KW-1133">Transmembrane helix</keyword>
<feature type="transmembrane region" description="Helical" evidence="1">
    <location>
        <begin position="20"/>
        <end position="42"/>
    </location>
</feature>
<protein>
    <submittedName>
        <fullName evidence="2">Uncharacterized protein</fullName>
    </submittedName>
</protein>
<keyword evidence="1" id="KW-0812">Transmembrane</keyword>
<evidence type="ECO:0000313" key="3">
    <source>
        <dbReference type="Proteomes" id="UP000292702"/>
    </source>
</evidence>
<organism evidence="2 3">
    <name type="scientific">Steccherinum ochraceum</name>
    <dbReference type="NCBI Taxonomy" id="92696"/>
    <lineage>
        <taxon>Eukaryota</taxon>
        <taxon>Fungi</taxon>
        <taxon>Dikarya</taxon>
        <taxon>Basidiomycota</taxon>
        <taxon>Agaricomycotina</taxon>
        <taxon>Agaricomycetes</taxon>
        <taxon>Polyporales</taxon>
        <taxon>Steccherinaceae</taxon>
        <taxon>Steccherinum</taxon>
    </lineage>
</organism>
<dbReference type="AlphaFoldDB" id="A0A4R0R692"/>
<gene>
    <name evidence="2" type="ORF">EIP91_006063</name>
</gene>
<reference evidence="2 3" key="1">
    <citation type="submission" date="2018-11" db="EMBL/GenBank/DDBJ databases">
        <title>Genome assembly of Steccherinum ochraceum LE-BIN_3174, the white-rot fungus of the Steccherinaceae family (The Residual Polyporoid clade, Polyporales, Basidiomycota).</title>
        <authorList>
            <person name="Fedorova T.V."/>
            <person name="Glazunova O.A."/>
            <person name="Landesman E.O."/>
            <person name="Moiseenko K.V."/>
            <person name="Psurtseva N.V."/>
            <person name="Savinova O.S."/>
            <person name="Shakhova N.V."/>
            <person name="Tyazhelova T.V."/>
            <person name="Vasina D.V."/>
        </authorList>
    </citation>
    <scope>NUCLEOTIDE SEQUENCE [LARGE SCALE GENOMIC DNA]</scope>
    <source>
        <strain evidence="2 3">LE-BIN_3174</strain>
    </source>
</reference>
<comment type="caution">
    <text evidence="2">The sequence shown here is derived from an EMBL/GenBank/DDBJ whole genome shotgun (WGS) entry which is preliminary data.</text>
</comment>
<keyword evidence="1" id="KW-0472">Membrane</keyword>
<dbReference type="Proteomes" id="UP000292702">
    <property type="component" value="Unassembled WGS sequence"/>
</dbReference>
<keyword evidence="3" id="KW-1185">Reference proteome</keyword>
<feature type="transmembrane region" description="Helical" evidence="1">
    <location>
        <begin position="201"/>
        <end position="223"/>
    </location>
</feature>
<accession>A0A4R0R692</accession>
<sequence>MPDWNSPEEIAKDTVVFVKLQHAMAGIYFWEFLVSLHFEWDFVTRKRKLRWPMIFYFLGRYTALFTVITLLITLNAGTEYMNCQALYTFLAVVGQTTIGFASVNLAIRAMALWGQDKRVVVPLTVLICGHWAVLLQACVVSARMVPGTGCVADQTKPILLMLTFTWSIVLDTVVFMLCAWKIIMTGVGKRTNLVDMIFKDGLIYLFVAMAANIPAAVFVFMNFNPVMQLMFNSPAALASTIGASRAVRRLASYNEGSVNIYTSGGITPQHAPTERSLAFARPAAPQRQDTLHIQVEMDTLTAADDGAAYYGKKGSL</sequence>
<feature type="transmembrane region" description="Helical" evidence="1">
    <location>
        <begin position="157"/>
        <end position="180"/>
    </location>
</feature>
<feature type="transmembrane region" description="Helical" evidence="1">
    <location>
        <begin position="119"/>
        <end position="145"/>
    </location>
</feature>
<dbReference type="OrthoDB" id="3197626at2759"/>
<proteinExistence type="predicted"/>
<evidence type="ECO:0000256" key="1">
    <source>
        <dbReference type="SAM" id="Phobius"/>
    </source>
</evidence>
<name>A0A4R0R692_9APHY</name>